<dbReference type="Pfam" id="PF00395">
    <property type="entry name" value="SLH"/>
    <property type="match status" value="1"/>
</dbReference>
<name>A0ABW2V5I1_9BACL</name>
<feature type="domain" description="SLH" evidence="2">
    <location>
        <begin position="32"/>
        <end position="95"/>
    </location>
</feature>
<reference evidence="4" key="1">
    <citation type="journal article" date="2019" name="Int. J. Syst. Evol. Microbiol.">
        <title>The Global Catalogue of Microorganisms (GCM) 10K type strain sequencing project: providing services to taxonomists for standard genome sequencing and annotation.</title>
        <authorList>
            <consortium name="The Broad Institute Genomics Platform"/>
            <consortium name="The Broad Institute Genome Sequencing Center for Infectious Disease"/>
            <person name="Wu L."/>
            <person name="Ma J."/>
        </authorList>
    </citation>
    <scope>NUCLEOTIDE SEQUENCE [LARGE SCALE GENOMIC DNA]</scope>
    <source>
        <strain evidence="4">JCM 18657</strain>
    </source>
</reference>
<dbReference type="PROSITE" id="PS51272">
    <property type="entry name" value="SLH"/>
    <property type="match status" value="1"/>
</dbReference>
<feature type="chain" id="PRO_5045103632" evidence="1">
    <location>
        <begin position="29"/>
        <end position="400"/>
    </location>
</feature>
<keyword evidence="4" id="KW-1185">Reference proteome</keyword>
<comment type="caution">
    <text evidence="3">The sequence shown here is derived from an EMBL/GenBank/DDBJ whole genome shotgun (WGS) entry which is preliminary data.</text>
</comment>
<dbReference type="RefSeq" id="WP_138788532.1">
    <property type="nucleotide sequence ID" value="NZ_JBHTGQ010000041.1"/>
</dbReference>
<evidence type="ECO:0000259" key="2">
    <source>
        <dbReference type="PROSITE" id="PS51272"/>
    </source>
</evidence>
<organism evidence="3 4">
    <name type="scientific">Paenibacillus thermoaerophilus</name>
    <dbReference type="NCBI Taxonomy" id="1215385"/>
    <lineage>
        <taxon>Bacteria</taxon>
        <taxon>Bacillati</taxon>
        <taxon>Bacillota</taxon>
        <taxon>Bacilli</taxon>
        <taxon>Bacillales</taxon>
        <taxon>Paenibacillaceae</taxon>
        <taxon>Paenibacillus</taxon>
    </lineage>
</organism>
<protein>
    <submittedName>
        <fullName evidence="3">S-layer homology domain-containing protein</fullName>
    </submittedName>
</protein>
<dbReference type="EMBL" id="JBHTGQ010000041">
    <property type="protein sequence ID" value="MFC7751366.1"/>
    <property type="molecule type" value="Genomic_DNA"/>
</dbReference>
<sequence length="400" mass="44495">MRMMGKGKSRVFMSIAAAVLVMGGVAAAQPGATSAAVSDIAGHWGEAAIAGAVKKGYVDGYEDGTFRPDREVTRAEFVTMLSKALGLKPFPKEPGDDWYDPYMMAVANAGIHRWSDFTTGDWNTPISREEMARMSLRATDPELQKPDNATDVKEMVYLAAKKGLLQGLAGGELGLDQTTTRAQSVTIIERILTVNAGGTLPVDKYAVNRAGVYAIKTNMFDVWPEVFGKLHPGSPKWDPDNLFVETGDGKYRGELDAIVLIDLDDPNDPHWDLLPDVSRLTWINKFARKFYPVKGMRNCYLIVTPGRQVYNYDTSKYGEIPYFPVNIHGFTLDREAMKQGELRGIVQLYLDQRIDIPVYIVPKNIETSGDLVIDIYAPAIPPNNDYRKRLLWVTPPKQVE</sequence>
<keyword evidence="1" id="KW-0732">Signal</keyword>
<dbReference type="InterPro" id="IPR001119">
    <property type="entry name" value="SLH_dom"/>
</dbReference>
<dbReference type="Proteomes" id="UP001596528">
    <property type="component" value="Unassembled WGS sequence"/>
</dbReference>
<evidence type="ECO:0000313" key="3">
    <source>
        <dbReference type="EMBL" id="MFC7751366.1"/>
    </source>
</evidence>
<accession>A0ABW2V5I1</accession>
<feature type="signal peptide" evidence="1">
    <location>
        <begin position="1"/>
        <end position="28"/>
    </location>
</feature>
<dbReference type="PANTHER" id="PTHR43308:SF5">
    <property type="entry name" value="S-LAYER PROTEIN _ PEPTIDOGLYCAN ENDO-BETA-N-ACETYLGLUCOSAMINIDASE"/>
    <property type="match status" value="1"/>
</dbReference>
<evidence type="ECO:0000313" key="4">
    <source>
        <dbReference type="Proteomes" id="UP001596528"/>
    </source>
</evidence>
<proteinExistence type="predicted"/>
<gene>
    <name evidence="3" type="ORF">ACFQWB_15715</name>
</gene>
<dbReference type="InterPro" id="IPR051465">
    <property type="entry name" value="Cell_Envelope_Struct_Comp"/>
</dbReference>
<evidence type="ECO:0000256" key="1">
    <source>
        <dbReference type="SAM" id="SignalP"/>
    </source>
</evidence>
<dbReference type="PANTHER" id="PTHR43308">
    <property type="entry name" value="OUTER MEMBRANE PROTEIN ALPHA-RELATED"/>
    <property type="match status" value="1"/>
</dbReference>